<organism evidence="1 2">
    <name type="scientific">Tatumella punctata</name>
    <dbReference type="NCBI Taxonomy" id="399969"/>
    <lineage>
        <taxon>Bacteria</taxon>
        <taxon>Pseudomonadati</taxon>
        <taxon>Pseudomonadota</taxon>
        <taxon>Gammaproteobacteria</taxon>
        <taxon>Enterobacterales</taxon>
        <taxon>Erwiniaceae</taxon>
        <taxon>Tatumella</taxon>
    </lineage>
</organism>
<keyword evidence="2" id="KW-1185">Reference proteome</keyword>
<protein>
    <submittedName>
        <fullName evidence="1">Uncharacterized protein</fullName>
    </submittedName>
</protein>
<reference evidence="2" key="1">
    <citation type="journal article" date="2019" name="Int. J. Syst. Evol. Microbiol.">
        <title>The Global Catalogue of Microorganisms (GCM) 10K type strain sequencing project: providing services to taxonomists for standard genome sequencing and annotation.</title>
        <authorList>
            <consortium name="The Broad Institute Genomics Platform"/>
            <consortium name="The Broad Institute Genome Sequencing Center for Infectious Disease"/>
            <person name="Wu L."/>
            <person name="Ma J."/>
        </authorList>
    </citation>
    <scope>NUCLEOTIDE SEQUENCE [LARGE SCALE GENOMIC DNA]</scope>
    <source>
        <strain evidence="2">CGMCC 4.1530</strain>
    </source>
</reference>
<evidence type="ECO:0000313" key="1">
    <source>
        <dbReference type="EMBL" id="MFC6362380.1"/>
    </source>
</evidence>
<dbReference type="Proteomes" id="UP001596215">
    <property type="component" value="Unassembled WGS sequence"/>
</dbReference>
<comment type="caution">
    <text evidence="1">The sequence shown here is derived from an EMBL/GenBank/DDBJ whole genome shotgun (WGS) entry which is preliminary data.</text>
</comment>
<sequence>MSFLKMLLTALGQVLNWCGAHQARQFIEICLRRAGYDDRFIDVAREAVTLLITELIMVLTARILQILDRF</sequence>
<proteinExistence type="predicted"/>
<evidence type="ECO:0000313" key="2">
    <source>
        <dbReference type="Proteomes" id="UP001596215"/>
    </source>
</evidence>
<dbReference type="RefSeq" id="WP_212709679.1">
    <property type="nucleotide sequence ID" value="NZ_BAAAFW010000060.1"/>
</dbReference>
<accession>A0ABW1VQ12</accession>
<gene>
    <name evidence="1" type="ORF">ACFP73_09785</name>
</gene>
<name>A0ABW1VQ12_9GAMM</name>
<dbReference type="EMBL" id="JBHSUC010000010">
    <property type="protein sequence ID" value="MFC6362380.1"/>
    <property type="molecule type" value="Genomic_DNA"/>
</dbReference>